<feature type="domain" description="Phosphatidylinositol N-acetylglucosaminyltransferase subunit H conserved" evidence="5">
    <location>
        <begin position="70"/>
        <end position="133"/>
    </location>
</feature>
<evidence type="ECO:0000313" key="7">
    <source>
        <dbReference type="Proteomes" id="UP000279236"/>
    </source>
</evidence>
<protein>
    <recommendedName>
        <fullName evidence="5">Phosphatidylinositol N-acetylglucosaminyltransferase subunit H conserved domain-containing protein</fullName>
    </recommendedName>
</protein>
<evidence type="ECO:0000256" key="1">
    <source>
        <dbReference type="ARBA" id="ARBA00004687"/>
    </source>
</evidence>
<accession>A0A427Y6B2</accession>
<keyword evidence="3" id="KW-0812">Transmembrane</keyword>
<dbReference type="EMBL" id="RSCE01000002">
    <property type="protein sequence ID" value="RSH86627.1"/>
    <property type="molecule type" value="Genomic_DNA"/>
</dbReference>
<dbReference type="InterPro" id="IPR019328">
    <property type="entry name" value="PIGH-H_dom"/>
</dbReference>
<evidence type="ECO:0000256" key="3">
    <source>
        <dbReference type="SAM" id="Phobius"/>
    </source>
</evidence>
<dbReference type="PANTHER" id="PTHR15231">
    <property type="entry name" value="PHOSPHATIDYLINOSITOL N-ACETYLGLUCOSAMINYLTRANSFERASE SUBUNIT H"/>
    <property type="match status" value="1"/>
</dbReference>
<dbReference type="GO" id="GO:0000506">
    <property type="term" value="C:glycosylphosphatidylinositol-N-acetylglucosaminyltransferase (GPI-GnT) complex"/>
    <property type="evidence" value="ECO:0007669"/>
    <property type="project" value="InterPro"/>
</dbReference>
<dbReference type="GO" id="GO:0006506">
    <property type="term" value="P:GPI anchor biosynthetic process"/>
    <property type="evidence" value="ECO:0007669"/>
    <property type="project" value="UniProtKB-UniPathway"/>
</dbReference>
<sequence>MLAVAAAVLAVVVAVGAGTTGAGVSLSMCAITGTVTRTWDPRVAGGLAAMAALALVLASTLAARNVLYQSVTPFPGLGIQLATAHGLHLPNGKQVVFSVQRRFIPLDDIETVVVHEGITRWSVRYYLGIVRTRGRPVVVAYDTVKPRLDVLVHVYHAVREALWDEYDDGRC</sequence>
<dbReference type="UniPathway" id="UPA00196"/>
<dbReference type="Proteomes" id="UP000279236">
    <property type="component" value="Unassembled WGS sequence"/>
</dbReference>
<name>A0A427Y6B2_9TREE</name>
<dbReference type="RefSeq" id="XP_028479412.1">
    <property type="nucleotide sequence ID" value="XM_028620440.1"/>
</dbReference>
<feature type="chain" id="PRO_5019468863" description="Phosphatidylinositol N-acetylglucosaminyltransferase subunit H conserved domain-containing protein" evidence="4">
    <location>
        <begin position="18"/>
        <end position="171"/>
    </location>
</feature>
<dbReference type="OrthoDB" id="6256716at2759"/>
<keyword evidence="3" id="KW-1133">Transmembrane helix</keyword>
<gene>
    <name evidence="6" type="ORF">EHS24_004898</name>
</gene>
<comment type="caution">
    <text evidence="6">The sequence shown here is derived from an EMBL/GenBank/DDBJ whole genome shotgun (WGS) entry which is preliminary data.</text>
</comment>
<keyword evidence="3" id="KW-0472">Membrane</keyword>
<comment type="similarity">
    <text evidence="2">Belongs to the PIGH family.</text>
</comment>
<dbReference type="AlphaFoldDB" id="A0A427Y6B2"/>
<comment type="pathway">
    <text evidence="1">Glycolipid biosynthesis; glycosylphosphatidylinositol-anchor biosynthesis.</text>
</comment>
<reference evidence="6 7" key="1">
    <citation type="submission" date="2018-11" db="EMBL/GenBank/DDBJ databases">
        <title>Genome sequence of Apiotrichum porosum DSM 27194.</title>
        <authorList>
            <person name="Aliyu H."/>
            <person name="Gorte O."/>
            <person name="Ochsenreither K."/>
        </authorList>
    </citation>
    <scope>NUCLEOTIDE SEQUENCE [LARGE SCALE GENOMIC DNA]</scope>
    <source>
        <strain evidence="6 7">DSM 27194</strain>
    </source>
</reference>
<evidence type="ECO:0000313" key="6">
    <source>
        <dbReference type="EMBL" id="RSH86627.1"/>
    </source>
</evidence>
<proteinExistence type="inferred from homology"/>
<keyword evidence="4" id="KW-0732">Signal</keyword>
<feature type="signal peptide" evidence="4">
    <location>
        <begin position="1"/>
        <end position="17"/>
    </location>
</feature>
<evidence type="ECO:0000259" key="5">
    <source>
        <dbReference type="Pfam" id="PF10181"/>
    </source>
</evidence>
<keyword evidence="7" id="KW-1185">Reference proteome</keyword>
<evidence type="ECO:0000256" key="2">
    <source>
        <dbReference type="ARBA" id="ARBA00009610"/>
    </source>
</evidence>
<dbReference type="GeneID" id="39589441"/>
<evidence type="ECO:0000256" key="4">
    <source>
        <dbReference type="SAM" id="SignalP"/>
    </source>
</evidence>
<dbReference type="STRING" id="105984.A0A427Y6B2"/>
<dbReference type="Pfam" id="PF10181">
    <property type="entry name" value="PIG-H"/>
    <property type="match status" value="1"/>
</dbReference>
<feature type="transmembrane region" description="Helical" evidence="3">
    <location>
        <begin position="43"/>
        <end position="63"/>
    </location>
</feature>
<dbReference type="PANTHER" id="PTHR15231:SF1">
    <property type="entry name" value="PHOSPHATIDYLINOSITOL N-ACETYLGLUCOSAMINYLTRANSFERASE SUBUNIT H"/>
    <property type="match status" value="1"/>
</dbReference>
<dbReference type="InterPro" id="IPR044215">
    <property type="entry name" value="PIG-H"/>
</dbReference>
<organism evidence="6 7">
    <name type="scientific">Apiotrichum porosum</name>
    <dbReference type="NCBI Taxonomy" id="105984"/>
    <lineage>
        <taxon>Eukaryota</taxon>
        <taxon>Fungi</taxon>
        <taxon>Dikarya</taxon>
        <taxon>Basidiomycota</taxon>
        <taxon>Agaricomycotina</taxon>
        <taxon>Tremellomycetes</taxon>
        <taxon>Trichosporonales</taxon>
        <taxon>Trichosporonaceae</taxon>
        <taxon>Apiotrichum</taxon>
    </lineage>
</organism>